<evidence type="ECO:0000256" key="2">
    <source>
        <dbReference type="ARBA" id="ARBA00023125"/>
    </source>
</evidence>
<sequence>MTEHPDKNGVPVLERTLEVLSFLERTPDGLSIRDLTKYLGVPRSTVYRILNTLQAHQIVLRNVEGTYVLGPRLLTLAAKVKVQMSYDLVGAAQPVMQQLAQETGEGNKLSVFARETALVVAAATGTGEYGLHPAVGQSFPLHAGAASKMIMAHLDAVMLDRLLSQPLTQFTSATRIDPAQLRAELELIREQGWAQDMGEHVGSVCAMAAPVWDPTGRFAAALSIPFLAGQTPERISTLKAAVITAARDLSQRIRKL</sequence>
<evidence type="ECO:0000259" key="4">
    <source>
        <dbReference type="PROSITE" id="PS51077"/>
    </source>
</evidence>
<dbReference type="InterPro" id="IPR005471">
    <property type="entry name" value="Tscrpt_reg_IclR_N"/>
</dbReference>
<dbReference type="InterPro" id="IPR029016">
    <property type="entry name" value="GAF-like_dom_sf"/>
</dbReference>
<evidence type="ECO:0000259" key="5">
    <source>
        <dbReference type="PROSITE" id="PS51078"/>
    </source>
</evidence>
<keyword evidence="7" id="KW-1185">Reference proteome</keyword>
<dbReference type="OrthoDB" id="6057486at2"/>
<evidence type="ECO:0000256" key="3">
    <source>
        <dbReference type="ARBA" id="ARBA00023163"/>
    </source>
</evidence>
<dbReference type="PROSITE" id="PS51078">
    <property type="entry name" value="ICLR_ED"/>
    <property type="match status" value="1"/>
</dbReference>
<accession>A0A5B0E1K0</accession>
<keyword evidence="2" id="KW-0238">DNA-binding</keyword>
<evidence type="ECO:0000313" key="7">
    <source>
        <dbReference type="Proteomes" id="UP000324738"/>
    </source>
</evidence>
<dbReference type="PROSITE" id="PS51077">
    <property type="entry name" value="HTH_ICLR"/>
    <property type="match status" value="1"/>
</dbReference>
<dbReference type="InterPro" id="IPR050707">
    <property type="entry name" value="HTH_MetabolicPath_Reg"/>
</dbReference>
<dbReference type="Pfam" id="PF09339">
    <property type="entry name" value="HTH_IclR"/>
    <property type="match status" value="1"/>
</dbReference>
<dbReference type="Proteomes" id="UP000324738">
    <property type="component" value="Unassembled WGS sequence"/>
</dbReference>
<feature type="domain" description="HTH iclR-type" evidence="4">
    <location>
        <begin position="10"/>
        <end position="71"/>
    </location>
</feature>
<dbReference type="EMBL" id="VTWH01000001">
    <property type="protein sequence ID" value="KAA0971995.1"/>
    <property type="molecule type" value="Genomic_DNA"/>
</dbReference>
<dbReference type="SUPFAM" id="SSF55781">
    <property type="entry name" value="GAF domain-like"/>
    <property type="match status" value="1"/>
</dbReference>
<dbReference type="SMART" id="SM00346">
    <property type="entry name" value="HTH_ICLR"/>
    <property type="match status" value="1"/>
</dbReference>
<evidence type="ECO:0000313" key="6">
    <source>
        <dbReference type="EMBL" id="KAA0971995.1"/>
    </source>
</evidence>
<dbReference type="PANTHER" id="PTHR30136">
    <property type="entry name" value="HELIX-TURN-HELIX TRANSCRIPTIONAL REGULATOR, ICLR FAMILY"/>
    <property type="match status" value="1"/>
</dbReference>
<dbReference type="InterPro" id="IPR036388">
    <property type="entry name" value="WH-like_DNA-bd_sf"/>
</dbReference>
<dbReference type="SUPFAM" id="SSF46785">
    <property type="entry name" value="Winged helix' DNA-binding domain"/>
    <property type="match status" value="1"/>
</dbReference>
<keyword evidence="3" id="KW-0804">Transcription</keyword>
<dbReference type="Gene3D" id="1.10.10.10">
    <property type="entry name" value="Winged helix-like DNA-binding domain superfamily/Winged helix DNA-binding domain"/>
    <property type="match status" value="1"/>
</dbReference>
<dbReference type="RefSeq" id="WP_149297284.1">
    <property type="nucleotide sequence ID" value="NZ_VTWH01000001.1"/>
</dbReference>
<evidence type="ECO:0000256" key="1">
    <source>
        <dbReference type="ARBA" id="ARBA00023015"/>
    </source>
</evidence>
<dbReference type="AlphaFoldDB" id="A0A5B0E1K0"/>
<dbReference type="PANTHER" id="PTHR30136:SF35">
    <property type="entry name" value="HTH-TYPE TRANSCRIPTIONAL REGULATOR RV1719"/>
    <property type="match status" value="1"/>
</dbReference>
<feature type="domain" description="IclR-ED" evidence="5">
    <location>
        <begin position="72"/>
        <end position="255"/>
    </location>
</feature>
<keyword evidence="1" id="KW-0805">Transcription regulation</keyword>
<dbReference type="Pfam" id="PF01614">
    <property type="entry name" value="IclR_C"/>
    <property type="match status" value="1"/>
</dbReference>
<reference evidence="6 7" key="1">
    <citation type="submission" date="2019-08" db="EMBL/GenBank/DDBJ databases">
        <title>Aureimonas fodiniaquatilis sp. nov., isolated from a coal mine wastewater.</title>
        <authorList>
            <person name="Kim W."/>
        </authorList>
    </citation>
    <scope>NUCLEOTIDE SEQUENCE [LARGE SCALE GENOMIC DNA]</scope>
    <source>
        <strain evidence="6 7">CAU 1482</strain>
    </source>
</reference>
<dbReference type="GO" id="GO:0045892">
    <property type="term" value="P:negative regulation of DNA-templated transcription"/>
    <property type="evidence" value="ECO:0007669"/>
    <property type="project" value="TreeGrafter"/>
</dbReference>
<dbReference type="GO" id="GO:0003700">
    <property type="term" value="F:DNA-binding transcription factor activity"/>
    <property type="evidence" value="ECO:0007669"/>
    <property type="project" value="TreeGrafter"/>
</dbReference>
<proteinExistence type="predicted"/>
<organism evidence="6 7">
    <name type="scientific">Aureimonas fodinaquatilis</name>
    <dbReference type="NCBI Taxonomy" id="2565783"/>
    <lineage>
        <taxon>Bacteria</taxon>
        <taxon>Pseudomonadati</taxon>
        <taxon>Pseudomonadota</taxon>
        <taxon>Alphaproteobacteria</taxon>
        <taxon>Hyphomicrobiales</taxon>
        <taxon>Aurantimonadaceae</taxon>
        <taxon>Aureimonas</taxon>
    </lineage>
</organism>
<dbReference type="GO" id="GO:0003677">
    <property type="term" value="F:DNA binding"/>
    <property type="evidence" value="ECO:0007669"/>
    <property type="project" value="UniProtKB-KW"/>
</dbReference>
<dbReference type="Gene3D" id="3.30.450.40">
    <property type="match status" value="1"/>
</dbReference>
<comment type="caution">
    <text evidence="6">The sequence shown here is derived from an EMBL/GenBank/DDBJ whole genome shotgun (WGS) entry which is preliminary data.</text>
</comment>
<name>A0A5B0E1K0_9HYPH</name>
<dbReference type="InterPro" id="IPR036390">
    <property type="entry name" value="WH_DNA-bd_sf"/>
</dbReference>
<protein>
    <submittedName>
        <fullName evidence="6">IclR family transcriptional regulator</fullName>
    </submittedName>
</protein>
<dbReference type="InterPro" id="IPR014757">
    <property type="entry name" value="Tscrpt_reg_IclR_C"/>
</dbReference>
<gene>
    <name evidence="6" type="ORF">FPY71_02410</name>
</gene>